<evidence type="ECO:0000313" key="1">
    <source>
        <dbReference type="EMBL" id="MBD3364826.1"/>
    </source>
</evidence>
<protein>
    <submittedName>
        <fullName evidence="1">Methylaspartate mutase</fullName>
    </submittedName>
</protein>
<accession>A0A9D5QD96</accession>
<evidence type="ECO:0000313" key="2">
    <source>
        <dbReference type="Proteomes" id="UP000630660"/>
    </source>
</evidence>
<feature type="non-terminal residue" evidence="1">
    <location>
        <position position="145"/>
    </location>
</feature>
<dbReference type="EMBL" id="WJKJ01000213">
    <property type="protein sequence ID" value="MBD3364826.1"/>
    <property type="molecule type" value="Genomic_DNA"/>
</dbReference>
<proteinExistence type="predicted"/>
<dbReference type="InterPro" id="IPR006230">
    <property type="entry name" value="MutL"/>
</dbReference>
<dbReference type="Proteomes" id="UP000630660">
    <property type="component" value="Unassembled WGS sequence"/>
</dbReference>
<name>A0A9D5QD96_UNCW3</name>
<comment type="caution">
    <text evidence="1">The sequence shown here is derived from an EMBL/GenBank/DDBJ whole genome shotgun (WGS) entry which is preliminary data.</text>
</comment>
<gene>
    <name evidence="1" type="ORF">GF359_06385</name>
</gene>
<dbReference type="AlphaFoldDB" id="A0A9D5QD96"/>
<sequence>MNINNERSVLITDVGSTTTKAVFVENKKGELHFAGEVNVPTTVEKPTEDVKIGVLEAARRLEGKIGEKFISDDGIVVPYLTTSSAGGGLQILVFGLSSTETGRVAEMTAYGAGGVILKTFTIDDQIRAVDKMRLIHELHPDLVLM</sequence>
<dbReference type="Pfam" id="PF13941">
    <property type="entry name" value="MutL"/>
    <property type="match status" value="1"/>
</dbReference>
<reference evidence="1" key="1">
    <citation type="submission" date="2019-11" db="EMBL/GenBank/DDBJ databases">
        <title>Microbial mats filling the niche in hypersaline microbial mats.</title>
        <authorList>
            <person name="Wong H.L."/>
            <person name="Macleod F.I."/>
            <person name="White R.A. III"/>
            <person name="Burns B.P."/>
        </authorList>
    </citation>
    <scope>NUCLEOTIDE SEQUENCE</scope>
    <source>
        <strain evidence="1">Bin_327</strain>
    </source>
</reference>
<organism evidence="1 2">
    <name type="scientific">candidate division WOR-3 bacterium</name>
    <dbReference type="NCBI Taxonomy" id="2052148"/>
    <lineage>
        <taxon>Bacteria</taxon>
        <taxon>Bacteria division WOR-3</taxon>
    </lineage>
</organism>